<proteinExistence type="predicted"/>
<name>A0AAJ4MZH7_AGRTU</name>
<accession>A0AAJ4MZH7</accession>
<dbReference type="Proteomes" id="UP000663946">
    <property type="component" value="Chromosome 1"/>
</dbReference>
<reference evidence="1" key="1">
    <citation type="submission" date="2020-02" db="EMBL/GenBank/DDBJ databases">
        <title>Unexpected conservation and global transmission of agrobacterial virulence plasmids.</title>
        <authorList>
            <person name="Weisberg A.J."/>
            <person name="Davis E.W. II"/>
            <person name="Tabima J.R."/>
            <person name="Belcher M.S."/>
            <person name="Miller M."/>
            <person name="Kuo C.-H."/>
            <person name="Loper J.E."/>
            <person name="Grunwald N.J."/>
            <person name="Putnam M.L."/>
            <person name="Chang J.H."/>
        </authorList>
    </citation>
    <scope>NUCLEOTIDE SEQUENCE</scope>
    <source>
        <strain evidence="1">Q15/94</strain>
    </source>
</reference>
<gene>
    <name evidence="1" type="ORF">G6M86_03745</name>
</gene>
<sequence>MQDDKDRTTHRYEPKFRWKRTQIDNEDPPTDFDWMGYDDGEPIGRIRKELHGPTKGKWQWAGWYSRKYTGAPPTPNTGWVDTARIATQKVEEYWERSKQVMRPREDGGR</sequence>
<organism evidence="1 2">
    <name type="scientific">Agrobacterium tumefaciens</name>
    <dbReference type="NCBI Taxonomy" id="358"/>
    <lineage>
        <taxon>Bacteria</taxon>
        <taxon>Pseudomonadati</taxon>
        <taxon>Pseudomonadota</taxon>
        <taxon>Alphaproteobacteria</taxon>
        <taxon>Hyphomicrobiales</taxon>
        <taxon>Rhizobiaceae</taxon>
        <taxon>Rhizobium/Agrobacterium group</taxon>
        <taxon>Agrobacterium</taxon>
        <taxon>Agrobacterium tumefaciens complex</taxon>
    </lineage>
</organism>
<evidence type="ECO:0000313" key="1">
    <source>
        <dbReference type="EMBL" id="QTG12410.1"/>
    </source>
</evidence>
<dbReference type="AlphaFoldDB" id="A0AAJ4MZH7"/>
<dbReference type="EMBL" id="CP049216">
    <property type="protein sequence ID" value="QTG12410.1"/>
    <property type="molecule type" value="Genomic_DNA"/>
</dbReference>
<protein>
    <submittedName>
        <fullName evidence="1">Uncharacterized protein</fullName>
    </submittedName>
</protein>
<dbReference type="RefSeq" id="WP_333721882.1">
    <property type="nucleotide sequence ID" value="NZ_CP049216.1"/>
</dbReference>
<evidence type="ECO:0000313" key="2">
    <source>
        <dbReference type="Proteomes" id="UP000663946"/>
    </source>
</evidence>